<dbReference type="Proteomes" id="UP001396334">
    <property type="component" value="Unassembled WGS sequence"/>
</dbReference>
<evidence type="ECO:0000313" key="4">
    <source>
        <dbReference type="Proteomes" id="UP001396334"/>
    </source>
</evidence>
<organism evidence="3 4">
    <name type="scientific">Hibiscus sabdariffa</name>
    <name type="common">roselle</name>
    <dbReference type="NCBI Taxonomy" id="183260"/>
    <lineage>
        <taxon>Eukaryota</taxon>
        <taxon>Viridiplantae</taxon>
        <taxon>Streptophyta</taxon>
        <taxon>Embryophyta</taxon>
        <taxon>Tracheophyta</taxon>
        <taxon>Spermatophyta</taxon>
        <taxon>Magnoliopsida</taxon>
        <taxon>eudicotyledons</taxon>
        <taxon>Gunneridae</taxon>
        <taxon>Pentapetalae</taxon>
        <taxon>rosids</taxon>
        <taxon>malvids</taxon>
        <taxon>Malvales</taxon>
        <taxon>Malvaceae</taxon>
        <taxon>Malvoideae</taxon>
        <taxon>Hibiscus</taxon>
    </lineage>
</organism>
<reference evidence="3 4" key="1">
    <citation type="journal article" date="2024" name="G3 (Bethesda)">
        <title>Genome assembly of Hibiscus sabdariffa L. provides insights into metabolisms of medicinal natural products.</title>
        <authorList>
            <person name="Kim T."/>
        </authorList>
    </citation>
    <scope>NUCLEOTIDE SEQUENCE [LARGE SCALE GENOMIC DNA]</scope>
    <source>
        <strain evidence="3">TK-2024</strain>
        <tissue evidence="3">Old leaves</tissue>
    </source>
</reference>
<dbReference type="PROSITE" id="PS50102">
    <property type="entry name" value="RRM"/>
    <property type="match status" value="1"/>
</dbReference>
<dbReference type="Gene3D" id="3.30.70.330">
    <property type="match status" value="1"/>
</dbReference>
<gene>
    <name evidence="3" type="ORF">V6N11_067489</name>
</gene>
<protein>
    <recommendedName>
        <fullName evidence="2">RRM domain-containing protein</fullName>
    </recommendedName>
</protein>
<dbReference type="PANTHER" id="PTHR31286:SF180">
    <property type="entry name" value="OS10G0362600 PROTEIN"/>
    <property type="match status" value="1"/>
</dbReference>
<sequence>MEQSLRKAESRRQPEKFSSQKGVSVFVNFVSKRIHPRTPREAFKGYGRLVDVYIAYKNVSRLGLKSTFAFVRFASRKEALLAVQNANNRLMDGFKINVFLDKKTSPQRKAQGRTSDGEPLAYKKVGVISDFVDGRTFKDVMMGYSKKLVLKVSAERKDESNVSSFSEEKPKVLVPILAEPLQIEIVEGEKTWLKNCLVGQISAMYDAGFVQQVMCSEGFKVKVCQWFGYYAIIWFEEEEHIEIFWDLRNSTLKVWFDDVDTVENFSSSQKLWVWLSIEGLPLEAWLESNLNRIASRWGKVIKIDPETVAKSRLDRARILSGVNCL</sequence>
<keyword evidence="4" id="KW-1185">Reference proteome</keyword>
<dbReference type="SMART" id="SM00360">
    <property type="entry name" value="RRM"/>
    <property type="match status" value="1"/>
</dbReference>
<dbReference type="SUPFAM" id="SSF54928">
    <property type="entry name" value="RNA-binding domain, RBD"/>
    <property type="match status" value="1"/>
</dbReference>
<accession>A0ABR2SRJ0</accession>
<evidence type="ECO:0000256" key="1">
    <source>
        <dbReference type="PROSITE-ProRule" id="PRU00176"/>
    </source>
</evidence>
<evidence type="ECO:0000259" key="2">
    <source>
        <dbReference type="PROSITE" id="PS50102"/>
    </source>
</evidence>
<feature type="domain" description="RRM" evidence="2">
    <location>
        <begin position="23"/>
        <end position="103"/>
    </location>
</feature>
<comment type="caution">
    <text evidence="3">The sequence shown here is derived from an EMBL/GenBank/DDBJ whole genome shotgun (WGS) entry which is preliminary data.</text>
</comment>
<name>A0ABR2SRJ0_9ROSI</name>
<dbReference type="InterPro" id="IPR000504">
    <property type="entry name" value="RRM_dom"/>
</dbReference>
<dbReference type="Pfam" id="PF00076">
    <property type="entry name" value="RRM_1"/>
    <property type="match status" value="1"/>
</dbReference>
<proteinExistence type="predicted"/>
<dbReference type="InterPro" id="IPR040256">
    <property type="entry name" value="At4g02000-like"/>
</dbReference>
<dbReference type="EMBL" id="JBBPBN010000012">
    <property type="protein sequence ID" value="KAK9027665.1"/>
    <property type="molecule type" value="Genomic_DNA"/>
</dbReference>
<dbReference type="PANTHER" id="PTHR31286">
    <property type="entry name" value="GLYCINE-RICH CELL WALL STRUCTURAL PROTEIN 1.8-LIKE"/>
    <property type="match status" value="1"/>
</dbReference>
<dbReference type="InterPro" id="IPR012677">
    <property type="entry name" value="Nucleotide-bd_a/b_plait_sf"/>
</dbReference>
<keyword evidence="1" id="KW-0694">RNA-binding</keyword>
<dbReference type="InterPro" id="IPR035979">
    <property type="entry name" value="RBD_domain_sf"/>
</dbReference>
<evidence type="ECO:0000313" key="3">
    <source>
        <dbReference type="EMBL" id="KAK9027665.1"/>
    </source>
</evidence>